<comment type="caution">
    <text evidence="7">The sequence shown here is derived from an EMBL/GenBank/DDBJ whole genome shotgun (WGS) entry which is preliminary data.</text>
</comment>
<dbReference type="GO" id="GO:0000156">
    <property type="term" value="F:phosphorelay response regulator activity"/>
    <property type="evidence" value="ECO:0007669"/>
    <property type="project" value="TreeGrafter"/>
</dbReference>
<gene>
    <name evidence="7" type="ORF">S01H1_66504</name>
</gene>
<reference evidence="7" key="1">
    <citation type="journal article" date="2014" name="Front. Microbiol.">
        <title>High frequency of phylogenetically diverse reductive dehalogenase-homologous genes in deep subseafloor sedimentary metagenomes.</title>
        <authorList>
            <person name="Kawai M."/>
            <person name="Futagami T."/>
            <person name="Toyoda A."/>
            <person name="Takaki Y."/>
            <person name="Nishi S."/>
            <person name="Hori S."/>
            <person name="Arai W."/>
            <person name="Tsubouchi T."/>
            <person name="Morono Y."/>
            <person name="Uchiyama I."/>
            <person name="Ito T."/>
            <person name="Fujiyama A."/>
            <person name="Inagaki F."/>
            <person name="Takami H."/>
        </authorList>
    </citation>
    <scope>NUCLEOTIDE SEQUENCE</scope>
    <source>
        <strain evidence="7">Expedition CK06-06</strain>
    </source>
</reference>
<dbReference type="EMBL" id="BARS01043979">
    <property type="protein sequence ID" value="GAG31169.1"/>
    <property type="molecule type" value="Genomic_DNA"/>
</dbReference>
<evidence type="ECO:0000256" key="3">
    <source>
        <dbReference type="ARBA" id="ARBA00023015"/>
    </source>
</evidence>
<keyword evidence="5" id="KW-0804">Transcription</keyword>
<feature type="non-terminal residue" evidence="7">
    <location>
        <position position="82"/>
    </location>
</feature>
<organism evidence="7">
    <name type="scientific">marine sediment metagenome</name>
    <dbReference type="NCBI Taxonomy" id="412755"/>
    <lineage>
        <taxon>unclassified sequences</taxon>
        <taxon>metagenomes</taxon>
        <taxon>ecological metagenomes</taxon>
    </lineage>
</organism>
<evidence type="ECO:0000259" key="6">
    <source>
        <dbReference type="PROSITE" id="PS50110"/>
    </source>
</evidence>
<accession>X0WJM7</accession>
<evidence type="ECO:0000256" key="4">
    <source>
        <dbReference type="ARBA" id="ARBA00023125"/>
    </source>
</evidence>
<keyword evidence="1" id="KW-0597">Phosphoprotein</keyword>
<protein>
    <recommendedName>
        <fullName evidence="6">Response regulatory domain-containing protein</fullName>
    </recommendedName>
</protein>
<dbReference type="InterPro" id="IPR001789">
    <property type="entry name" value="Sig_transdc_resp-reg_receiver"/>
</dbReference>
<evidence type="ECO:0000313" key="7">
    <source>
        <dbReference type="EMBL" id="GAG31169.1"/>
    </source>
</evidence>
<feature type="domain" description="Response regulatory" evidence="6">
    <location>
        <begin position="12"/>
        <end position="82"/>
    </location>
</feature>
<proteinExistence type="predicted"/>
<dbReference type="PANTHER" id="PTHR48111:SF1">
    <property type="entry name" value="TWO-COMPONENT RESPONSE REGULATOR ORR33"/>
    <property type="match status" value="1"/>
</dbReference>
<dbReference type="PROSITE" id="PS50110">
    <property type="entry name" value="RESPONSE_REGULATORY"/>
    <property type="match status" value="1"/>
</dbReference>
<evidence type="ECO:0000256" key="2">
    <source>
        <dbReference type="ARBA" id="ARBA00023012"/>
    </source>
</evidence>
<keyword evidence="2" id="KW-0902">Two-component regulatory system</keyword>
<name>X0WJM7_9ZZZZ</name>
<dbReference type="GO" id="GO:0006355">
    <property type="term" value="P:regulation of DNA-templated transcription"/>
    <property type="evidence" value="ECO:0007669"/>
    <property type="project" value="TreeGrafter"/>
</dbReference>
<dbReference type="Pfam" id="PF00072">
    <property type="entry name" value="Response_reg"/>
    <property type="match status" value="1"/>
</dbReference>
<dbReference type="PANTHER" id="PTHR48111">
    <property type="entry name" value="REGULATOR OF RPOS"/>
    <property type="match status" value="1"/>
</dbReference>
<dbReference type="Gene3D" id="3.40.50.2300">
    <property type="match status" value="1"/>
</dbReference>
<dbReference type="GO" id="GO:0032993">
    <property type="term" value="C:protein-DNA complex"/>
    <property type="evidence" value="ECO:0007669"/>
    <property type="project" value="TreeGrafter"/>
</dbReference>
<evidence type="ECO:0000256" key="1">
    <source>
        <dbReference type="ARBA" id="ARBA00022553"/>
    </source>
</evidence>
<sequence length="82" mass="9269">MGTTDVESNKGTILIIEDEPLFRRVYQDVLTNNGYKVLVAEDGESGWRLVKSEKPSLTLLDLNLPKLPGLEVLRHIRFDEAT</sequence>
<dbReference type="AlphaFoldDB" id="X0WJM7"/>
<keyword evidence="3" id="KW-0805">Transcription regulation</keyword>
<dbReference type="SUPFAM" id="SSF52172">
    <property type="entry name" value="CheY-like"/>
    <property type="match status" value="1"/>
</dbReference>
<dbReference type="InterPro" id="IPR039420">
    <property type="entry name" value="WalR-like"/>
</dbReference>
<dbReference type="GO" id="GO:0005829">
    <property type="term" value="C:cytosol"/>
    <property type="evidence" value="ECO:0007669"/>
    <property type="project" value="TreeGrafter"/>
</dbReference>
<evidence type="ECO:0000256" key="5">
    <source>
        <dbReference type="ARBA" id="ARBA00023163"/>
    </source>
</evidence>
<dbReference type="GO" id="GO:0000976">
    <property type="term" value="F:transcription cis-regulatory region binding"/>
    <property type="evidence" value="ECO:0007669"/>
    <property type="project" value="TreeGrafter"/>
</dbReference>
<keyword evidence="4" id="KW-0238">DNA-binding</keyword>
<dbReference type="InterPro" id="IPR011006">
    <property type="entry name" value="CheY-like_superfamily"/>
</dbReference>